<comment type="caution">
    <text evidence="2">The sequence shown here is derived from an EMBL/GenBank/DDBJ whole genome shotgun (WGS) entry which is preliminary data.</text>
</comment>
<proteinExistence type="predicted"/>
<keyword evidence="1" id="KW-1133">Transmembrane helix</keyword>
<keyword evidence="1" id="KW-0472">Membrane</keyword>
<reference evidence="2 3" key="1">
    <citation type="submission" date="2021-12" db="EMBL/GenBank/DDBJ databases">
        <title>Antimicrobial susceptibility of Lactobacillus delbrueckii subsp. lactis obtained from milk products and other habitats.</title>
        <authorList>
            <person name="Shani N."/>
        </authorList>
    </citation>
    <scope>NUCLEOTIDE SEQUENCE [LARGE SCALE GENOMIC DNA]</scope>
    <source>
        <strain evidence="2 3">CIRM BIA 266</strain>
    </source>
</reference>
<protein>
    <submittedName>
        <fullName evidence="2">Uncharacterized protein</fullName>
    </submittedName>
</protein>
<feature type="transmembrane region" description="Helical" evidence="1">
    <location>
        <begin position="56"/>
        <end position="80"/>
    </location>
</feature>
<evidence type="ECO:0000256" key="1">
    <source>
        <dbReference type="SAM" id="Phobius"/>
    </source>
</evidence>
<feature type="transmembrane region" description="Helical" evidence="1">
    <location>
        <begin position="6"/>
        <end position="25"/>
    </location>
</feature>
<feature type="transmembrane region" description="Helical" evidence="1">
    <location>
        <begin position="92"/>
        <end position="111"/>
    </location>
</feature>
<gene>
    <name evidence="2" type="ORF">LOB39_07900</name>
</gene>
<keyword evidence="1" id="KW-0812">Transmembrane</keyword>
<dbReference type="EMBL" id="JAJNUD010000021">
    <property type="protein sequence ID" value="MCD5518479.1"/>
    <property type="molecule type" value="Genomic_DNA"/>
</dbReference>
<feature type="transmembrane region" description="Helical" evidence="1">
    <location>
        <begin position="32"/>
        <end position="50"/>
    </location>
</feature>
<organism evidence="2 3">
    <name type="scientific">Lactobacillus delbrueckii subsp. allosunkii</name>
    <dbReference type="NCBI Taxonomy" id="1050107"/>
    <lineage>
        <taxon>Bacteria</taxon>
        <taxon>Bacillati</taxon>
        <taxon>Bacillota</taxon>
        <taxon>Bacilli</taxon>
        <taxon>Lactobacillales</taxon>
        <taxon>Lactobacillaceae</taxon>
        <taxon>Lactobacillus</taxon>
    </lineage>
</organism>
<dbReference type="Proteomes" id="UP001320314">
    <property type="component" value="Unassembled WGS sequence"/>
</dbReference>
<dbReference type="AlphaFoldDB" id="A0ABD4SCB3"/>
<dbReference type="RefSeq" id="WP_003614699.1">
    <property type="nucleotide sequence ID" value="NZ_JAJNUD010000021.1"/>
</dbReference>
<sequence length="144" mass="16065">MNSLFWVNLLIGCGMLLSGFKQLPVTFSWRKLAVIFLASGSLLLVEGMLVRKVFETAQVLFVIAVLYLLLGLAGLVMMFVKKDRQAFTSEDWRDFAAVLIISALLAFYFFRDAAFDLSSMLLPEAMFLAGLLLVSWAVKAEKNA</sequence>
<name>A0ABD4SCB3_9LACO</name>
<feature type="transmembrane region" description="Helical" evidence="1">
    <location>
        <begin position="117"/>
        <end position="138"/>
    </location>
</feature>
<accession>A0ABD4SCB3</accession>
<evidence type="ECO:0000313" key="2">
    <source>
        <dbReference type="EMBL" id="MCD5518479.1"/>
    </source>
</evidence>
<evidence type="ECO:0000313" key="3">
    <source>
        <dbReference type="Proteomes" id="UP001320314"/>
    </source>
</evidence>